<protein>
    <recommendedName>
        <fullName evidence="3">Peptidase MA-like domain-containing protein</fullName>
    </recommendedName>
</protein>
<dbReference type="RefSeq" id="WP_147816745.1">
    <property type="nucleotide sequence ID" value="NZ_BPRA01000008.1"/>
</dbReference>
<proteinExistence type="predicted"/>
<comment type="caution">
    <text evidence="1">The sequence shown here is derived from an EMBL/GenBank/DDBJ whole genome shotgun (WGS) entry which is preliminary data.</text>
</comment>
<organism evidence="1 2">
    <name type="scientific">Methylobacterium thuringiense</name>
    <dbReference type="NCBI Taxonomy" id="1003091"/>
    <lineage>
        <taxon>Bacteria</taxon>
        <taxon>Pseudomonadati</taxon>
        <taxon>Pseudomonadota</taxon>
        <taxon>Alphaproteobacteria</taxon>
        <taxon>Hyphomicrobiales</taxon>
        <taxon>Methylobacteriaceae</taxon>
        <taxon>Methylobacterium</taxon>
    </lineage>
</organism>
<dbReference type="PROSITE" id="PS51257">
    <property type="entry name" value="PROKAR_LIPOPROTEIN"/>
    <property type="match status" value="1"/>
</dbReference>
<evidence type="ECO:0000313" key="1">
    <source>
        <dbReference type="EMBL" id="GJE55477.1"/>
    </source>
</evidence>
<evidence type="ECO:0008006" key="3">
    <source>
        <dbReference type="Google" id="ProtNLM"/>
    </source>
</evidence>
<dbReference type="EMBL" id="BPRA01000008">
    <property type="protein sequence ID" value="GJE55477.1"/>
    <property type="molecule type" value="Genomic_DNA"/>
</dbReference>
<gene>
    <name evidence="1" type="ORF">EKPJFOCH_1968</name>
</gene>
<accession>A0ABQ4TMZ8</accession>
<reference evidence="1" key="1">
    <citation type="journal article" date="2021" name="Front. Microbiol.">
        <title>Comprehensive Comparative Genomics and Phenotyping of Methylobacterium Species.</title>
        <authorList>
            <person name="Alessa O."/>
            <person name="Ogura Y."/>
            <person name="Fujitani Y."/>
            <person name="Takami H."/>
            <person name="Hayashi T."/>
            <person name="Sahin N."/>
            <person name="Tani A."/>
        </authorList>
    </citation>
    <scope>NUCLEOTIDE SEQUENCE</scope>
    <source>
        <strain evidence="1">DSM 23674</strain>
    </source>
</reference>
<name>A0ABQ4TMZ8_9HYPH</name>
<evidence type="ECO:0000313" key="2">
    <source>
        <dbReference type="Proteomes" id="UP001055101"/>
    </source>
</evidence>
<dbReference type="Proteomes" id="UP001055101">
    <property type="component" value="Unassembled WGS sequence"/>
</dbReference>
<keyword evidence="2" id="KW-1185">Reference proteome</keyword>
<sequence>MTRAIRWAMFGIIAALALGGIVLAYPAAAALSCPQCFGFEPVDGSIFVDREATPDDRTRIVSLVAEGRGNVEAFYGRPEPLPRILACTTEACYRRLGGGGSRGMALMDAGLVLSPRADATIAAHELAHIAFHARIGRIATWERTIPQWFDEGLAVFISEDARYLAPASVSDRCLVEPDGPLPTDRASWIERAESQALYAKAACRVGRWVSRMGGMPQVRAAITRWGEGAPFDAARP</sequence>
<reference evidence="1" key="2">
    <citation type="submission" date="2021-08" db="EMBL/GenBank/DDBJ databases">
        <authorList>
            <person name="Tani A."/>
            <person name="Ola A."/>
            <person name="Ogura Y."/>
            <person name="Katsura K."/>
            <person name="Hayashi T."/>
        </authorList>
    </citation>
    <scope>NUCLEOTIDE SEQUENCE</scope>
    <source>
        <strain evidence="1">DSM 23674</strain>
    </source>
</reference>
<dbReference type="SUPFAM" id="SSF55486">
    <property type="entry name" value="Metalloproteases ('zincins'), catalytic domain"/>
    <property type="match status" value="1"/>
</dbReference>